<keyword evidence="3" id="KW-0520">NAD</keyword>
<dbReference type="Gene3D" id="3.40.50.720">
    <property type="entry name" value="NAD(P)-binding Rossmann-like Domain"/>
    <property type="match status" value="1"/>
</dbReference>
<dbReference type="PANTHER" id="PTHR24321">
    <property type="entry name" value="DEHYDROGENASES, SHORT CHAIN"/>
    <property type="match status" value="1"/>
</dbReference>
<keyword evidence="6" id="KW-1185">Reference proteome</keyword>
<dbReference type="PRINTS" id="PR00081">
    <property type="entry name" value="GDHRDH"/>
</dbReference>
<evidence type="ECO:0000256" key="3">
    <source>
        <dbReference type="ARBA" id="ARBA00023027"/>
    </source>
</evidence>
<comment type="similarity">
    <text evidence="1">Belongs to the short-chain dehydrogenases/reductases (SDR) family.</text>
</comment>
<dbReference type="AlphaFoldDB" id="A0A975CCV6"/>
<dbReference type="GO" id="GO:0016491">
    <property type="term" value="F:oxidoreductase activity"/>
    <property type="evidence" value="ECO:0007669"/>
    <property type="project" value="UniProtKB-KW"/>
</dbReference>
<evidence type="ECO:0000256" key="1">
    <source>
        <dbReference type="ARBA" id="ARBA00006484"/>
    </source>
</evidence>
<accession>A0A975CCV6</accession>
<gene>
    <name evidence="5" type="ORF">J1M35_13395</name>
</gene>
<feature type="domain" description="Ketoreductase" evidence="4">
    <location>
        <begin position="8"/>
        <end position="187"/>
    </location>
</feature>
<dbReference type="EMBL" id="CP071796">
    <property type="protein sequence ID" value="QTD44123.1"/>
    <property type="molecule type" value="Genomic_DNA"/>
</dbReference>
<dbReference type="PRINTS" id="PR00080">
    <property type="entry name" value="SDRFAMILY"/>
</dbReference>
<dbReference type="PANTHER" id="PTHR24321:SF8">
    <property type="entry name" value="ESTRADIOL 17-BETA-DEHYDROGENASE 8-RELATED"/>
    <property type="match status" value="1"/>
</dbReference>
<protein>
    <submittedName>
        <fullName evidence="5">SDR family oxidoreductase</fullName>
    </submittedName>
</protein>
<sequence>MIMMFNGKIALVSGGTRGIGFNVAKRLVEEGAYCYITGRDEEHGRNAQEALGKSSSYVAVDVMDEAGVAGLFATIEKQHGRLDLAVNNAGVTTSRALVRDLNLPEWRRVLDINLVGPLLLMSHEIKLMSRDVGASIVNVSSCGGVLGQPRQSAYSTSKAALNMLTQVAAVECANPASGHNVVRINAVCPGPTLGGMNTDERLRANPASTEEKIQSTAMKRFAKPEEISAAVIWLLSEQASYVTGTLLSVDGGFSAGKF</sequence>
<dbReference type="FunFam" id="3.40.50.720:FF:000084">
    <property type="entry name" value="Short-chain dehydrogenase reductase"/>
    <property type="match status" value="1"/>
</dbReference>
<dbReference type="InterPro" id="IPR020904">
    <property type="entry name" value="Sc_DH/Rdtase_CS"/>
</dbReference>
<evidence type="ECO:0000259" key="4">
    <source>
        <dbReference type="SMART" id="SM00822"/>
    </source>
</evidence>
<dbReference type="KEGG" id="otd:J1M35_13395"/>
<evidence type="ECO:0000256" key="2">
    <source>
        <dbReference type="ARBA" id="ARBA00023002"/>
    </source>
</evidence>
<evidence type="ECO:0000313" key="5">
    <source>
        <dbReference type="EMBL" id="QTD44123.1"/>
    </source>
</evidence>
<dbReference type="InterPro" id="IPR002347">
    <property type="entry name" value="SDR_fam"/>
</dbReference>
<proteinExistence type="inferred from homology"/>
<dbReference type="SMART" id="SM00822">
    <property type="entry name" value="PKS_KR"/>
    <property type="match status" value="1"/>
</dbReference>
<dbReference type="InterPro" id="IPR057326">
    <property type="entry name" value="KR_dom"/>
</dbReference>
<dbReference type="Pfam" id="PF13561">
    <property type="entry name" value="adh_short_C2"/>
    <property type="match status" value="1"/>
</dbReference>
<dbReference type="InterPro" id="IPR036291">
    <property type="entry name" value="NAD(P)-bd_dom_sf"/>
</dbReference>
<dbReference type="PROSITE" id="PS00061">
    <property type="entry name" value="ADH_SHORT"/>
    <property type="match status" value="1"/>
</dbReference>
<keyword evidence="2" id="KW-0560">Oxidoreductase</keyword>
<evidence type="ECO:0000313" key="6">
    <source>
        <dbReference type="Proteomes" id="UP000663903"/>
    </source>
</evidence>
<reference evidence="5" key="1">
    <citation type="submission" date="2021-03" db="EMBL/GenBank/DDBJ databases">
        <title>Ottowia sp. 27C isolated from the cloaca of a Giant Asian pond turtle (Heosemys grandis).</title>
        <authorList>
            <person name="Spergser J."/>
            <person name="Busse H.-J."/>
        </authorList>
    </citation>
    <scope>NUCLEOTIDE SEQUENCE</scope>
    <source>
        <strain evidence="5">27C</strain>
    </source>
</reference>
<dbReference type="CDD" id="cd05233">
    <property type="entry name" value="SDR_c"/>
    <property type="match status" value="1"/>
</dbReference>
<dbReference type="SUPFAM" id="SSF51735">
    <property type="entry name" value="NAD(P)-binding Rossmann-fold domains"/>
    <property type="match status" value="1"/>
</dbReference>
<organism evidence="5 6">
    <name type="scientific">Ottowia testudinis</name>
    <dbReference type="NCBI Taxonomy" id="2816950"/>
    <lineage>
        <taxon>Bacteria</taxon>
        <taxon>Pseudomonadati</taxon>
        <taxon>Pseudomonadota</taxon>
        <taxon>Betaproteobacteria</taxon>
        <taxon>Burkholderiales</taxon>
        <taxon>Comamonadaceae</taxon>
        <taxon>Ottowia</taxon>
    </lineage>
</organism>
<dbReference type="RefSeq" id="WP_208007585.1">
    <property type="nucleotide sequence ID" value="NZ_CP071796.1"/>
</dbReference>
<dbReference type="Proteomes" id="UP000663903">
    <property type="component" value="Chromosome"/>
</dbReference>
<name>A0A975CCV6_9BURK</name>